<dbReference type="PANTHER" id="PTHR42732:SF2">
    <property type="entry name" value="BETA-MANNOSIDASE"/>
    <property type="match status" value="1"/>
</dbReference>
<evidence type="ECO:0000313" key="6">
    <source>
        <dbReference type="EMBL" id="QNM09146.1"/>
    </source>
</evidence>
<dbReference type="SUPFAM" id="SSF49303">
    <property type="entry name" value="beta-Galactosidase/glucuronidase domain"/>
    <property type="match status" value="1"/>
</dbReference>
<evidence type="ECO:0000313" key="7">
    <source>
        <dbReference type="Proteomes" id="UP000515860"/>
    </source>
</evidence>
<dbReference type="EMBL" id="CP060635">
    <property type="protein sequence ID" value="QNM09146.1"/>
    <property type="molecule type" value="Genomic_DNA"/>
</dbReference>
<dbReference type="Gene3D" id="2.60.120.260">
    <property type="entry name" value="Galactose-binding domain-like"/>
    <property type="match status" value="1"/>
</dbReference>
<reference evidence="6 7" key="1">
    <citation type="submission" date="2020-08" db="EMBL/GenBank/DDBJ databases">
        <authorList>
            <person name="Liu C."/>
            <person name="Sun Q."/>
        </authorList>
    </citation>
    <scope>NUCLEOTIDE SEQUENCE [LARGE SCALE GENOMIC DNA]</scope>
    <source>
        <strain evidence="6 7">NSJ-29</strain>
    </source>
</reference>
<dbReference type="SUPFAM" id="SSF49785">
    <property type="entry name" value="Galactose-binding domain-like"/>
    <property type="match status" value="1"/>
</dbReference>
<feature type="domain" description="Glycosyl hydrolases family 2 sugar binding" evidence="5">
    <location>
        <begin position="80"/>
        <end position="157"/>
    </location>
</feature>
<dbReference type="InterPro" id="IPR006104">
    <property type="entry name" value="Glyco_hydro_2_N"/>
</dbReference>
<dbReference type="InterPro" id="IPR036156">
    <property type="entry name" value="Beta-gal/glucu_dom_sf"/>
</dbReference>
<evidence type="ECO:0000256" key="2">
    <source>
        <dbReference type="ARBA" id="ARBA00022801"/>
    </source>
</evidence>
<evidence type="ECO:0000256" key="1">
    <source>
        <dbReference type="ARBA" id="ARBA00007401"/>
    </source>
</evidence>
<keyword evidence="2 6" id="KW-0378">Hydrolase</keyword>
<dbReference type="InterPro" id="IPR051913">
    <property type="entry name" value="GH2_Domain-Containing"/>
</dbReference>
<keyword evidence="7" id="KW-1185">Reference proteome</keyword>
<evidence type="ECO:0000256" key="3">
    <source>
        <dbReference type="ARBA" id="ARBA00023295"/>
    </source>
</evidence>
<dbReference type="Pfam" id="PF02837">
    <property type="entry name" value="Glyco_hydro_2_N"/>
    <property type="match status" value="1"/>
</dbReference>
<dbReference type="Gene3D" id="3.20.20.80">
    <property type="entry name" value="Glycosidases"/>
    <property type="match status" value="1"/>
</dbReference>
<proteinExistence type="inferred from homology"/>
<dbReference type="KEGG" id="whj:H9Q79_02300"/>
<evidence type="ECO:0000259" key="5">
    <source>
        <dbReference type="Pfam" id="PF02837"/>
    </source>
</evidence>
<dbReference type="SUPFAM" id="SSF51445">
    <property type="entry name" value="(Trans)glycosidases"/>
    <property type="match status" value="1"/>
</dbReference>
<dbReference type="PANTHER" id="PTHR42732">
    <property type="entry name" value="BETA-GALACTOSIDASE"/>
    <property type="match status" value="1"/>
</dbReference>
<comment type="similarity">
    <text evidence="1">Belongs to the glycosyl hydrolase 2 family.</text>
</comment>
<gene>
    <name evidence="6" type="ORF">H9Q79_02300</name>
</gene>
<dbReference type="InterPro" id="IPR006102">
    <property type="entry name" value="Ig-like_GH2"/>
</dbReference>
<organism evidence="6 7">
    <name type="scientific">Wansuia hejianensis</name>
    <dbReference type="NCBI Taxonomy" id="2763667"/>
    <lineage>
        <taxon>Bacteria</taxon>
        <taxon>Bacillati</taxon>
        <taxon>Bacillota</taxon>
        <taxon>Clostridia</taxon>
        <taxon>Lachnospirales</taxon>
        <taxon>Lachnospiraceae</taxon>
        <taxon>Wansuia</taxon>
    </lineage>
</organism>
<dbReference type="GO" id="GO:0005975">
    <property type="term" value="P:carbohydrate metabolic process"/>
    <property type="evidence" value="ECO:0007669"/>
    <property type="project" value="InterPro"/>
</dbReference>
<feature type="domain" description="Glycoside hydrolase family 2 immunoglobulin-like beta-sandwich" evidence="4">
    <location>
        <begin position="188"/>
        <end position="279"/>
    </location>
</feature>
<dbReference type="Gene3D" id="2.60.40.10">
    <property type="entry name" value="Immunoglobulins"/>
    <property type="match status" value="1"/>
</dbReference>
<dbReference type="Proteomes" id="UP000515860">
    <property type="component" value="Chromosome"/>
</dbReference>
<dbReference type="InterPro" id="IPR008979">
    <property type="entry name" value="Galactose-bd-like_sf"/>
</dbReference>
<accession>A0A7G9GEB4</accession>
<dbReference type="InterPro" id="IPR017853">
    <property type="entry name" value="GH"/>
</dbReference>
<keyword evidence="3" id="KW-0326">Glycosidase</keyword>
<dbReference type="GO" id="GO:0004553">
    <property type="term" value="F:hydrolase activity, hydrolyzing O-glycosyl compounds"/>
    <property type="evidence" value="ECO:0007669"/>
    <property type="project" value="InterPro"/>
</dbReference>
<dbReference type="InterPro" id="IPR013783">
    <property type="entry name" value="Ig-like_fold"/>
</dbReference>
<dbReference type="RefSeq" id="WP_249329122.1">
    <property type="nucleotide sequence ID" value="NZ_CP060635.1"/>
</dbReference>
<evidence type="ECO:0000259" key="4">
    <source>
        <dbReference type="Pfam" id="PF00703"/>
    </source>
</evidence>
<name>A0A7G9GEB4_9FIRM</name>
<protein>
    <submittedName>
        <fullName evidence="6">Glycoside hydrolase family 2</fullName>
    </submittedName>
</protein>
<dbReference type="AlphaFoldDB" id="A0A7G9GEB4"/>
<sequence>MITTQLITEWGERLDPNHVLEEYPRPQLMRDSWLSLNGFWDYAFTDTPDYPDFFEGTILVPFSPESLLSRVHRQLMPDGYLWYERTLPIHSILSEKRCILHFGAADQCALVLLNGRKACRHVGGYLPFETDITKYLEEGENTLTVRIQDFTDQSYHSRGKQSLRPDGMFYTAQSGLWQTVWLEWVPDTYIRDFRITPDIDAETVRFDLAFSGAPGKAAACPVQYRIYQDGQCVVSGSSLRPSFTVSLPDPHLWTPEDPHLYLVKLTAGEDTVTGYFAMRSYTIERDGGNIPRFCLNHSSLFLNGVLDQGYWPDGLYTAPSDEALIYDIRKMKELGFNLLRKHGKIEPARWYYHCDRLGMIVWQDMVNGGGYFKGPHTWIPNVLLPFQKGISDTSGNYWFFGRRNQKGREEFVREAAHTMALLSHFPSVATYVLFNEGWGQFEASRLTSVLKRRFPGSLIDSASGWFDQGCGDYDSLHIYFHKLSLRGGGKRRCCVLSEYGGFACRIPGHMAVTKGFGYRDTQSPAKFRQAFHSALEKEMPSLVAQGLSAAIFTQLSDVEGELNGILTYDRKICKLDP</sequence>
<dbReference type="Pfam" id="PF00703">
    <property type="entry name" value="Glyco_hydro_2"/>
    <property type="match status" value="1"/>
</dbReference>